<protein>
    <submittedName>
        <fullName evidence="1">Uncharacterized protein</fullName>
    </submittedName>
</protein>
<reference evidence="1" key="1">
    <citation type="journal article" date="2018" name="Nat. Plants">
        <title>Whole-genome landscape of Medicago truncatula symbiotic genes.</title>
        <authorList>
            <person name="Pecrix Y."/>
            <person name="Gamas P."/>
            <person name="Carrere S."/>
        </authorList>
    </citation>
    <scope>NUCLEOTIDE SEQUENCE</scope>
    <source>
        <tissue evidence="1">Leaves</tissue>
    </source>
</reference>
<organism evidence="1">
    <name type="scientific">Medicago truncatula</name>
    <name type="common">Barrel medic</name>
    <name type="synonym">Medicago tribuloides</name>
    <dbReference type="NCBI Taxonomy" id="3880"/>
    <lineage>
        <taxon>Eukaryota</taxon>
        <taxon>Viridiplantae</taxon>
        <taxon>Streptophyta</taxon>
        <taxon>Embryophyta</taxon>
        <taxon>Tracheophyta</taxon>
        <taxon>Spermatophyta</taxon>
        <taxon>Magnoliopsida</taxon>
        <taxon>eudicotyledons</taxon>
        <taxon>Gunneridae</taxon>
        <taxon>Pentapetalae</taxon>
        <taxon>rosids</taxon>
        <taxon>fabids</taxon>
        <taxon>Fabales</taxon>
        <taxon>Fabaceae</taxon>
        <taxon>Papilionoideae</taxon>
        <taxon>50 kb inversion clade</taxon>
        <taxon>NPAAA clade</taxon>
        <taxon>Hologalegina</taxon>
        <taxon>IRL clade</taxon>
        <taxon>Trifolieae</taxon>
        <taxon>Medicago</taxon>
    </lineage>
</organism>
<gene>
    <name evidence="1" type="ORF">MtrunA17_Chr4g0023491</name>
</gene>
<evidence type="ECO:0000313" key="1">
    <source>
        <dbReference type="EMBL" id="RHN60240.1"/>
    </source>
</evidence>
<accession>A0A396I3R3</accession>
<dbReference type="Proteomes" id="UP000265566">
    <property type="component" value="Chromosome 4"/>
</dbReference>
<sequence>MHNVYPSIQIGWRSITDPLGDVELKTKSCCVLIKFIEYVICSEPVKRILGPFT</sequence>
<proteinExistence type="predicted"/>
<dbReference type="Gramene" id="rna22509">
    <property type="protein sequence ID" value="RHN60240.1"/>
    <property type="gene ID" value="gene22509"/>
</dbReference>
<dbReference type="EMBL" id="PSQE01000004">
    <property type="protein sequence ID" value="RHN60240.1"/>
    <property type="molecule type" value="Genomic_DNA"/>
</dbReference>
<comment type="caution">
    <text evidence="1">The sequence shown here is derived from an EMBL/GenBank/DDBJ whole genome shotgun (WGS) entry which is preliminary data.</text>
</comment>
<name>A0A396I3R3_MEDTR</name>
<dbReference type="AlphaFoldDB" id="A0A396I3R3"/>